<dbReference type="InterPro" id="IPR037066">
    <property type="entry name" value="Plug_dom_sf"/>
</dbReference>
<feature type="domain" description="TonB-dependent receptor plug" evidence="4">
    <location>
        <begin position="123"/>
        <end position="218"/>
    </location>
</feature>
<gene>
    <name evidence="6" type="ORF">A4R26_07640</name>
</gene>
<protein>
    <recommendedName>
        <fullName evidence="8">TonB-dependent receptor</fullName>
    </recommendedName>
</protein>
<dbReference type="InterPro" id="IPR012910">
    <property type="entry name" value="Plug_dom"/>
</dbReference>
<dbReference type="AlphaFoldDB" id="A0A1V9EL46"/>
<keyword evidence="3" id="KW-0998">Cell outer membrane</keyword>
<evidence type="ECO:0000256" key="1">
    <source>
        <dbReference type="ARBA" id="ARBA00004442"/>
    </source>
</evidence>
<sequence>MITATFSYAQTGKIAGKVLNEKNEPLSGVSIKIDESAAGGGVATDVEGRFLIKLKPGKYTLNLSSVGYNSKTITDIQVDNNGLQELTIVMQAKTKELSAVVVSVSARRETDFALLNMQKNNASISDGISAETIKRSPDKNTGEVLKRVSGTSIQDNKFVVVRGLIDRYNVATINNAMLPSTEPDRRAFSFDIIPSSLIDNIMIYKTANPDLPGDFAGGVVQVSTKDVPSKNFFNIGAGVSYNTISTGKDFNPGYLSKTDYLGFDDGSRELPNGFPSRKGFQGQDFDARAEYSKLMKNTYGDRYKGNALPNQSYNLSWGKRFDLKNSGVIGSILALTYRNSQALVEGVRSEFDNSNAAVNGAAYLYSDSTYKFTTSIGALYNISYKKGKTKIAFKNLFNRLFETSNLVRTGPQYYSSNAAVYAQGSETVVKTLYSTQLEGDHSMKNKSKLTWNLNYALTLRDNPDYKFAPFIKSEEDADKAEVPYEVVLRDTYRFFANLEEHAVGGNANYSQPVKLFGDKASSIKLGVMSQYKYREFSARIFRYNKSPYSSFNNDLLTMPVKTIFQDANMYRDGFALEEITNLTDKYDANSLLNAGYVMLDAHLTEKLRFAGGVRVESFGFEVNTSDFSGLKVKAKKDYVDVLPSVNFTYSLNARSNLRLSASRTVSRPEFREVANFSFYDFVRNVQVRGNTKLERSQNTNVDLRYEIYPTNGEVISASVFVKHFNKPIEQYVDPGSNPLNMMFSYFNAKYALNYGIEAEVKKRLSFLGKQEWLEDLFVFANAALIRSTVNVDGLDVAVADKDRPMQGQSPYVINAGLTYAGSGNTSASLLVNRVGQRIEAVGNDPKGIPDIYENGRTILDFQISQKVLRKKGEVKLNISDLLNQKSIFYQNYRMDTDKISKRSYKAGEDRVWASYRYGSSIGLSFTYNF</sequence>
<dbReference type="Pfam" id="PF13715">
    <property type="entry name" value="CarbopepD_reg_2"/>
    <property type="match status" value="1"/>
</dbReference>
<dbReference type="PANTHER" id="PTHR40980">
    <property type="entry name" value="PLUG DOMAIN-CONTAINING PROTEIN"/>
    <property type="match status" value="1"/>
</dbReference>
<evidence type="ECO:0000256" key="2">
    <source>
        <dbReference type="ARBA" id="ARBA00023136"/>
    </source>
</evidence>
<dbReference type="Gene3D" id="2.60.40.1120">
    <property type="entry name" value="Carboxypeptidase-like, regulatory domain"/>
    <property type="match status" value="1"/>
</dbReference>
<dbReference type="SUPFAM" id="SSF49464">
    <property type="entry name" value="Carboxypeptidase regulatory domain-like"/>
    <property type="match status" value="1"/>
</dbReference>
<comment type="subcellular location">
    <subcellularLocation>
        <location evidence="1">Cell outer membrane</location>
    </subcellularLocation>
</comment>
<dbReference type="Gene3D" id="2.40.170.20">
    <property type="entry name" value="TonB-dependent receptor, beta-barrel domain"/>
    <property type="match status" value="1"/>
</dbReference>
<evidence type="ECO:0000259" key="4">
    <source>
        <dbReference type="Pfam" id="PF07715"/>
    </source>
</evidence>
<dbReference type="EMBL" id="LWBP01000243">
    <property type="protein sequence ID" value="OQP46791.1"/>
    <property type="molecule type" value="Genomic_DNA"/>
</dbReference>
<dbReference type="InterPro" id="IPR036942">
    <property type="entry name" value="Beta-barrel_TonB_sf"/>
</dbReference>
<evidence type="ECO:0000313" key="6">
    <source>
        <dbReference type="EMBL" id="OQP46791.1"/>
    </source>
</evidence>
<comment type="caution">
    <text evidence="6">The sequence shown here is derived from an EMBL/GenBank/DDBJ whole genome shotgun (WGS) entry which is preliminary data.</text>
</comment>
<accession>A0A1V9EL46</accession>
<name>A0A1V9EL46_9BACT</name>
<dbReference type="Gene3D" id="2.170.130.10">
    <property type="entry name" value="TonB-dependent receptor, plug domain"/>
    <property type="match status" value="1"/>
</dbReference>
<dbReference type="Pfam" id="PF07715">
    <property type="entry name" value="Plug"/>
    <property type="match status" value="1"/>
</dbReference>
<dbReference type="GO" id="GO:0009279">
    <property type="term" value="C:cell outer membrane"/>
    <property type="evidence" value="ECO:0007669"/>
    <property type="project" value="UniProtKB-SubCell"/>
</dbReference>
<dbReference type="Proteomes" id="UP000192276">
    <property type="component" value="Unassembled WGS sequence"/>
</dbReference>
<evidence type="ECO:0000259" key="5">
    <source>
        <dbReference type="Pfam" id="PF14905"/>
    </source>
</evidence>
<evidence type="ECO:0008006" key="8">
    <source>
        <dbReference type="Google" id="ProtNLM"/>
    </source>
</evidence>
<evidence type="ECO:0000256" key="3">
    <source>
        <dbReference type="ARBA" id="ARBA00023237"/>
    </source>
</evidence>
<feature type="domain" description="Outer membrane protein beta-barrel" evidence="5">
    <location>
        <begin position="578"/>
        <end position="905"/>
    </location>
</feature>
<dbReference type="InterPro" id="IPR008969">
    <property type="entry name" value="CarboxyPept-like_regulatory"/>
</dbReference>
<dbReference type="STRING" id="550983.A4R26_07640"/>
<organism evidence="6 7">
    <name type="scientific">Niastella populi</name>
    <dbReference type="NCBI Taxonomy" id="550983"/>
    <lineage>
        <taxon>Bacteria</taxon>
        <taxon>Pseudomonadati</taxon>
        <taxon>Bacteroidota</taxon>
        <taxon>Chitinophagia</taxon>
        <taxon>Chitinophagales</taxon>
        <taxon>Chitinophagaceae</taxon>
        <taxon>Niastella</taxon>
    </lineage>
</organism>
<reference evidence="7" key="1">
    <citation type="submission" date="2016-04" db="EMBL/GenBank/DDBJ databases">
        <authorList>
            <person name="Chen L."/>
            <person name="Zhuang W."/>
            <person name="Wang G."/>
        </authorList>
    </citation>
    <scope>NUCLEOTIDE SEQUENCE [LARGE SCALE GENOMIC DNA]</scope>
    <source>
        <strain evidence="7">208</strain>
    </source>
</reference>
<keyword evidence="2" id="KW-0472">Membrane</keyword>
<keyword evidence="7" id="KW-1185">Reference proteome</keyword>
<proteinExistence type="predicted"/>
<evidence type="ECO:0000313" key="7">
    <source>
        <dbReference type="Proteomes" id="UP000192276"/>
    </source>
</evidence>
<dbReference type="InterPro" id="IPR041700">
    <property type="entry name" value="OMP_b-brl_3"/>
</dbReference>
<dbReference type="Pfam" id="PF14905">
    <property type="entry name" value="OMP_b-brl_3"/>
    <property type="match status" value="1"/>
</dbReference>
<dbReference type="SUPFAM" id="SSF56935">
    <property type="entry name" value="Porins"/>
    <property type="match status" value="1"/>
</dbReference>
<dbReference type="PANTHER" id="PTHR40980:SF5">
    <property type="entry name" value="TONB-DEPENDENT RECEPTOR"/>
    <property type="match status" value="1"/>
</dbReference>